<protein>
    <submittedName>
        <fullName evidence="1">Uncharacterized protein</fullName>
    </submittedName>
</protein>
<name>A0ABT6F4H3_9BACT</name>
<proteinExistence type="predicted"/>
<gene>
    <name evidence="1" type="ORF">PZE19_01220</name>
</gene>
<keyword evidence="2" id="KW-1185">Reference proteome</keyword>
<sequence>MGNRKSREHQKQARDRAMWDQARTASRDFVEDVLVPGIGVRRLQVVLVPSFEQGFAWDVRVLGVTWRLFRSEISNEDYSGPKLSGYEELDASGDMLREYFDKLRTLTLPIGPLLNDMGGLDGTDYHLALFGDLQSEVRLRWWTESPPQWSPLVAIADDMIETFLRLRPKDD</sequence>
<evidence type="ECO:0000313" key="1">
    <source>
        <dbReference type="EMBL" id="MDG3002396.1"/>
    </source>
</evidence>
<accession>A0ABT6F4H3</accession>
<organism evidence="1 2">
    <name type="scientific">Paludisphaera mucosa</name>
    <dbReference type="NCBI Taxonomy" id="3030827"/>
    <lineage>
        <taxon>Bacteria</taxon>
        <taxon>Pseudomonadati</taxon>
        <taxon>Planctomycetota</taxon>
        <taxon>Planctomycetia</taxon>
        <taxon>Isosphaerales</taxon>
        <taxon>Isosphaeraceae</taxon>
        <taxon>Paludisphaera</taxon>
    </lineage>
</organism>
<dbReference type="Proteomes" id="UP001216907">
    <property type="component" value="Unassembled WGS sequence"/>
</dbReference>
<dbReference type="RefSeq" id="WP_277858760.1">
    <property type="nucleotide sequence ID" value="NZ_JARRAG010000001.1"/>
</dbReference>
<comment type="caution">
    <text evidence="1">The sequence shown here is derived from an EMBL/GenBank/DDBJ whole genome shotgun (WGS) entry which is preliminary data.</text>
</comment>
<evidence type="ECO:0000313" key="2">
    <source>
        <dbReference type="Proteomes" id="UP001216907"/>
    </source>
</evidence>
<dbReference type="EMBL" id="JARRAG010000001">
    <property type="protein sequence ID" value="MDG3002396.1"/>
    <property type="molecule type" value="Genomic_DNA"/>
</dbReference>
<reference evidence="1 2" key="1">
    <citation type="submission" date="2023-03" db="EMBL/GenBank/DDBJ databases">
        <title>Paludisphaera mucosa sp. nov. a novel planctomycete from northern fen.</title>
        <authorList>
            <person name="Ivanova A."/>
        </authorList>
    </citation>
    <scope>NUCLEOTIDE SEQUENCE [LARGE SCALE GENOMIC DNA]</scope>
    <source>
        <strain evidence="1 2">Pla2</strain>
    </source>
</reference>